<evidence type="ECO:0000256" key="1">
    <source>
        <dbReference type="SAM" id="Phobius"/>
    </source>
</evidence>
<keyword evidence="1" id="KW-0472">Membrane</keyword>
<feature type="non-terminal residue" evidence="2">
    <location>
        <position position="105"/>
    </location>
</feature>
<reference evidence="2" key="2">
    <citation type="submission" date="2020-01" db="EMBL/GenBank/DDBJ databases">
        <authorList>
            <person name="Campanaro S."/>
        </authorList>
    </citation>
    <scope>NUCLEOTIDE SEQUENCE</scope>
    <source>
        <strain evidence="2">AS06rmzACSIP_7</strain>
    </source>
</reference>
<reference evidence="2" key="1">
    <citation type="journal article" date="2020" name="Biotechnol. Biofuels">
        <title>New insights from the biogas microbiome by comprehensive genome-resolved metagenomics of nearly 1600 species originating from multiple anaerobic digesters.</title>
        <authorList>
            <person name="Campanaro S."/>
            <person name="Treu L."/>
            <person name="Rodriguez-R L.M."/>
            <person name="Kovalovszki A."/>
            <person name="Ziels R.M."/>
            <person name="Maus I."/>
            <person name="Zhu X."/>
            <person name="Kougias P.G."/>
            <person name="Basile A."/>
            <person name="Luo G."/>
            <person name="Schluter A."/>
            <person name="Konstantinidis K.T."/>
            <person name="Angelidaki I."/>
        </authorList>
    </citation>
    <scope>NUCLEOTIDE SEQUENCE</scope>
    <source>
        <strain evidence="2">AS06rmzACSIP_7</strain>
    </source>
</reference>
<name>A0A971RZG9_9BACT</name>
<sequence>MVKYALYVLRWVVLAIPGALFFNKVRQIFGINDVYAAMIISQALMGAIVYFIDRLIFTSGAVPVPWEIKPRGVCVDCGRVGKCYRVAGKRCCEAHGGEEKPGFRC</sequence>
<gene>
    <name evidence="2" type="ORF">GXY80_02185</name>
</gene>
<evidence type="ECO:0000313" key="2">
    <source>
        <dbReference type="EMBL" id="NLW34278.1"/>
    </source>
</evidence>
<comment type="caution">
    <text evidence="2">The sequence shown here is derived from an EMBL/GenBank/DDBJ whole genome shotgun (WGS) entry which is preliminary data.</text>
</comment>
<feature type="transmembrane region" description="Helical" evidence="1">
    <location>
        <begin position="6"/>
        <end position="22"/>
    </location>
</feature>
<evidence type="ECO:0000313" key="3">
    <source>
        <dbReference type="Proteomes" id="UP000777265"/>
    </source>
</evidence>
<proteinExistence type="predicted"/>
<keyword evidence="1" id="KW-1133">Transmembrane helix</keyword>
<protein>
    <submittedName>
        <fullName evidence="2">Uncharacterized protein</fullName>
    </submittedName>
</protein>
<keyword evidence="1" id="KW-0812">Transmembrane</keyword>
<dbReference type="EMBL" id="JAAYEE010000036">
    <property type="protein sequence ID" value="NLW34278.1"/>
    <property type="molecule type" value="Genomic_DNA"/>
</dbReference>
<accession>A0A971RZG9</accession>
<feature type="transmembrane region" description="Helical" evidence="1">
    <location>
        <begin position="34"/>
        <end position="52"/>
    </location>
</feature>
<dbReference type="AlphaFoldDB" id="A0A971RZG9"/>
<dbReference type="Proteomes" id="UP000777265">
    <property type="component" value="Unassembled WGS sequence"/>
</dbReference>
<organism evidence="2 3">
    <name type="scientific">Syntrophorhabdus aromaticivorans</name>
    <dbReference type="NCBI Taxonomy" id="328301"/>
    <lineage>
        <taxon>Bacteria</taxon>
        <taxon>Pseudomonadati</taxon>
        <taxon>Thermodesulfobacteriota</taxon>
        <taxon>Syntrophorhabdia</taxon>
        <taxon>Syntrophorhabdales</taxon>
        <taxon>Syntrophorhabdaceae</taxon>
        <taxon>Syntrophorhabdus</taxon>
    </lineage>
</organism>